<dbReference type="SUPFAM" id="SSF50044">
    <property type="entry name" value="SH3-domain"/>
    <property type="match status" value="1"/>
</dbReference>
<dbReference type="Proteomes" id="UP001211065">
    <property type="component" value="Unassembled WGS sequence"/>
</dbReference>
<dbReference type="AlphaFoldDB" id="A0AAD5U7B7"/>
<evidence type="ECO:0000313" key="1">
    <source>
        <dbReference type="EMBL" id="KAJ3222647.1"/>
    </source>
</evidence>
<dbReference type="Gene3D" id="2.60.40.640">
    <property type="match status" value="1"/>
</dbReference>
<dbReference type="InterPro" id="IPR014752">
    <property type="entry name" value="Arrestin-like_C"/>
</dbReference>
<name>A0AAD5U7B7_9FUNG</name>
<gene>
    <name evidence="1" type="ORF">HK099_002052</name>
</gene>
<dbReference type="EMBL" id="JADGJW010000165">
    <property type="protein sequence ID" value="KAJ3222647.1"/>
    <property type="molecule type" value="Genomic_DNA"/>
</dbReference>
<comment type="caution">
    <text evidence="1">The sequence shown here is derived from an EMBL/GenBank/DDBJ whole genome shotgun (WGS) entry which is preliminary data.</text>
</comment>
<evidence type="ECO:0000313" key="2">
    <source>
        <dbReference type="Proteomes" id="UP001211065"/>
    </source>
</evidence>
<sequence>MSPLTDVKIVQTSLNNVFNDFFVEAGWGKKTRLTGKILLTIRKPLKEVKMSVTFTGINTTKWISNKPFDIEETKLPLIYSKTFFDICTVIRDPKLLKKSQHSADLLPVKNNENNLLSPLEIPFSLDLPENFNFPQTIKDTKASIEYSLKLTMSWQGNSFKKNLFETMIDVTVLFPDWARTKLLSEESPLSHHLPFSAGKCDVHLDIPKRILCPTEYLAAEVFIKSIPIGRTLRYVDVSLRSTFELKGPHGIKAVVHFGIPLSEDRDIPQCLVEGKRVSVTKNWKKSFKLLVDDTLAVPTVTSQLFSIKTVFRLEIVLDDNPIPNVIVEFPVTILPQQENEVFSFDRSEEGSLSSGTLNDSIAIPNYNLNGKNKGSEITKIQNHSHNRQFRSRSSSPVKNNYSSACNFLPNDNPHVSITDQSLYSSRSSVVDLSSPVFPDNKTRQREIMEDLYSNELPLFHKRGRRPSLAEQKLDDLMLDILPEIGEVRRRSLDVNYSHSYYNQDLKMKFNSNKRKNIDVEESEEFKEERTLGAINEEKNVNCNITTGAPFLQYKAIHAYEPKEYDELELVPGDKIAVKRSYADGWAWGYNLTSMMEGAIPISTMCVPIY</sequence>
<keyword evidence="2" id="KW-1185">Reference proteome</keyword>
<dbReference type="InterPro" id="IPR036028">
    <property type="entry name" value="SH3-like_dom_sf"/>
</dbReference>
<reference evidence="1" key="1">
    <citation type="submission" date="2020-05" db="EMBL/GenBank/DDBJ databases">
        <title>Phylogenomic resolution of chytrid fungi.</title>
        <authorList>
            <person name="Stajich J.E."/>
            <person name="Amses K."/>
            <person name="Simmons R."/>
            <person name="Seto K."/>
            <person name="Myers J."/>
            <person name="Bonds A."/>
            <person name="Quandt C.A."/>
            <person name="Barry K."/>
            <person name="Liu P."/>
            <person name="Grigoriev I."/>
            <person name="Longcore J.E."/>
            <person name="James T.Y."/>
        </authorList>
    </citation>
    <scope>NUCLEOTIDE SEQUENCE</scope>
    <source>
        <strain evidence="1">JEL0476</strain>
    </source>
</reference>
<protein>
    <recommendedName>
        <fullName evidence="3">SH3 domain-containing protein</fullName>
    </recommendedName>
</protein>
<evidence type="ECO:0008006" key="3">
    <source>
        <dbReference type="Google" id="ProtNLM"/>
    </source>
</evidence>
<dbReference type="Gene3D" id="2.30.30.40">
    <property type="entry name" value="SH3 Domains"/>
    <property type="match status" value="1"/>
</dbReference>
<organism evidence="1 2">
    <name type="scientific">Clydaea vesicula</name>
    <dbReference type="NCBI Taxonomy" id="447962"/>
    <lineage>
        <taxon>Eukaryota</taxon>
        <taxon>Fungi</taxon>
        <taxon>Fungi incertae sedis</taxon>
        <taxon>Chytridiomycota</taxon>
        <taxon>Chytridiomycota incertae sedis</taxon>
        <taxon>Chytridiomycetes</taxon>
        <taxon>Lobulomycetales</taxon>
        <taxon>Lobulomycetaceae</taxon>
        <taxon>Clydaea</taxon>
    </lineage>
</organism>
<accession>A0AAD5U7B7</accession>
<proteinExistence type="predicted"/>